<dbReference type="Proteomes" id="UP001529085">
    <property type="component" value="Unassembled WGS sequence"/>
</dbReference>
<keyword evidence="2" id="KW-1185">Reference proteome</keyword>
<dbReference type="RefSeq" id="WP_278004297.1">
    <property type="nucleotide sequence ID" value="NZ_JARSBN010000001.1"/>
</dbReference>
<organism evidence="1 2">
    <name type="scientific">Winogradskyella marincola</name>
    <dbReference type="NCBI Taxonomy" id="3037795"/>
    <lineage>
        <taxon>Bacteria</taxon>
        <taxon>Pseudomonadati</taxon>
        <taxon>Bacteroidota</taxon>
        <taxon>Flavobacteriia</taxon>
        <taxon>Flavobacteriales</taxon>
        <taxon>Flavobacteriaceae</taxon>
        <taxon>Winogradskyella</taxon>
    </lineage>
</organism>
<evidence type="ECO:0000313" key="1">
    <source>
        <dbReference type="EMBL" id="MDG4714836.1"/>
    </source>
</evidence>
<dbReference type="PANTHER" id="PTHR34585">
    <property type="match status" value="1"/>
</dbReference>
<proteinExistence type="predicted"/>
<gene>
    <name evidence="1" type="ORF">P7122_03055</name>
</gene>
<keyword evidence="1" id="KW-0238">DNA-binding</keyword>
<dbReference type="GO" id="GO:0003677">
    <property type="term" value="F:DNA binding"/>
    <property type="evidence" value="ECO:0007669"/>
    <property type="project" value="UniProtKB-KW"/>
</dbReference>
<comment type="caution">
    <text evidence="1">The sequence shown here is derived from an EMBL/GenBank/DDBJ whole genome shotgun (WGS) entry which is preliminary data.</text>
</comment>
<sequence>MSTFKHPINDSLKKINDRLDYLIKQQKINNIQSPEYTILDNADIMQLFKITAKTASTWRTDGILPYLQVKSKIFYKLSDIYNVIDANYYPSKKK</sequence>
<reference evidence="1 2" key="1">
    <citation type="submission" date="2023-03" db="EMBL/GenBank/DDBJ databases">
        <title>Strain YYF002 represents a novel species in the genus Winogradskyella isolated from seawater.</title>
        <authorList>
            <person name="Fu Z.-Y."/>
        </authorList>
    </citation>
    <scope>NUCLEOTIDE SEQUENCE [LARGE SCALE GENOMIC DNA]</scope>
    <source>
        <strain evidence="1 2">YYF002</strain>
    </source>
</reference>
<dbReference type="EMBL" id="JARSBN010000001">
    <property type="protein sequence ID" value="MDG4714836.1"/>
    <property type="molecule type" value="Genomic_DNA"/>
</dbReference>
<protein>
    <submittedName>
        <fullName evidence="1">DNA-binding protein</fullName>
    </submittedName>
</protein>
<evidence type="ECO:0000313" key="2">
    <source>
        <dbReference type="Proteomes" id="UP001529085"/>
    </source>
</evidence>
<accession>A0ABT6FYH5</accession>
<name>A0ABT6FYH5_9FLAO</name>
<dbReference type="PANTHER" id="PTHR34585:SF22">
    <property type="entry name" value="HELIX-TURN-HELIX DOMAIN-CONTAINING PROTEIN"/>
    <property type="match status" value="1"/>
</dbReference>